<accession>A0A7C8HD55</accession>
<evidence type="ECO:0000313" key="1">
    <source>
        <dbReference type="EMBL" id="KAE9629447.1"/>
    </source>
</evidence>
<dbReference type="Proteomes" id="UP000483018">
    <property type="component" value="Unassembled WGS sequence"/>
</dbReference>
<sequence>MNIRYLQDILSRIDEIKVIGKSATVDGVVCNVMGLIRHGMEMELLILQYDENFEQMIEESEETKLPDAADVPESNRMLMRADRRNDAINSIFPVEKVFIGEGEFKVYVSESGQMSTENREDILLLVQFLNNGWQPNGIDYQNINTLFLTRAKLEGDYISIPDFDSSTEIRFVTGIRSVSHQVEKPVTLIVGGEYSDRLWFQDADTGEEHWAQINRVYLLDMWAEMEKTFSNPKIQEKMTSEEFTRAKSDFEKHFLEICPRGMYFPIVEYECEEDISLQFYSKAYLDSKPLHRGSSMGFIVAPDQSTGILGLKLKAAVIQEPVSPDTSSIEVELFQYIRTISGREIVLK</sequence>
<gene>
    <name evidence="1" type="ORF">GND95_13200</name>
</gene>
<name>A0A7C8HD55_9FIRM</name>
<organism evidence="1 2">
    <name type="scientific">Defluviitalea raffinosedens</name>
    <dbReference type="NCBI Taxonomy" id="1450156"/>
    <lineage>
        <taxon>Bacteria</taxon>
        <taxon>Bacillati</taxon>
        <taxon>Bacillota</taxon>
        <taxon>Clostridia</taxon>
        <taxon>Lachnospirales</taxon>
        <taxon>Defluviitaleaceae</taxon>
        <taxon>Defluviitalea</taxon>
    </lineage>
</organism>
<proteinExistence type="predicted"/>
<dbReference type="RefSeq" id="WP_158741628.1">
    <property type="nucleotide sequence ID" value="NZ_WSLF01000017.1"/>
</dbReference>
<dbReference type="EMBL" id="WSLF01000017">
    <property type="protein sequence ID" value="KAE9629447.1"/>
    <property type="molecule type" value="Genomic_DNA"/>
</dbReference>
<protein>
    <submittedName>
        <fullName evidence="1">Uncharacterized protein</fullName>
    </submittedName>
</protein>
<evidence type="ECO:0000313" key="2">
    <source>
        <dbReference type="Proteomes" id="UP000483018"/>
    </source>
</evidence>
<dbReference type="AlphaFoldDB" id="A0A7C8HD55"/>
<keyword evidence="2" id="KW-1185">Reference proteome</keyword>
<reference evidence="1 2" key="1">
    <citation type="submission" date="2019-12" db="EMBL/GenBank/DDBJ databases">
        <title>Defluviitalea raffinosedens, isolated from a biogas fermenter, genome sequencing and characterization.</title>
        <authorList>
            <person name="Rettenmaier R."/>
            <person name="Schneider M."/>
            <person name="Neuhaus K."/>
            <person name="Liebl W."/>
            <person name="Zverlov V."/>
        </authorList>
    </citation>
    <scope>NUCLEOTIDE SEQUENCE [LARGE SCALE GENOMIC DNA]</scope>
    <source>
        <strain evidence="1 2">249c-K6</strain>
    </source>
</reference>
<dbReference type="OrthoDB" id="1792303at2"/>
<comment type="caution">
    <text evidence="1">The sequence shown here is derived from an EMBL/GenBank/DDBJ whole genome shotgun (WGS) entry which is preliminary data.</text>
</comment>